<dbReference type="AlphaFoldDB" id="A0AAW4PNF6"/>
<dbReference type="InterPro" id="IPR036938">
    <property type="entry name" value="PAP2/HPO_sf"/>
</dbReference>
<dbReference type="Proteomes" id="UP001430377">
    <property type="component" value="Unassembled WGS sequence"/>
</dbReference>
<dbReference type="SUPFAM" id="SSF48317">
    <property type="entry name" value="Acid phosphatase/Vanadium-dependent haloperoxidase"/>
    <property type="match status" value="1"/>
</dbReference>
<feature type="transmembrane region" description="Helical" evidence="1">
    <location>
        <begin position="31"/>
        <end position="51"/>
    </location>
</feature>
<keyword evidence="1" id="KW-1133">Transmembrane helix</keyword>
<accession>A0AAW4PNF6</accession>
<feature type="transmembrane region" description="Helical" evidence="1">
    <location>
        <begin position="143"/>
        <end position="160"/>
    </location>
</feature>
<feature type="transmembrane region" description="Helical" evidence="1">
    <location>
        <begin position="115"/>
        <end position="136"/>
    </location>
</feature>
<dbReference type="PANTHER" id="PTHR14969:SF13">
    <property type="entry name" value="AT30094P"/>
    <property type="match status" value="1"/>
</dbReference>
<organism evidence="3 4">
    <name type="scientific">Haloarcula rubra</name>
    <dbReference type="NCBI Taxonomy" id="2487747"/>
    <lineage>
        <taxon>Archaea</taxon>
        <taxon>Methanobacteriati</taxon>
        <taxon>Methanobacteriota</taxon>
        <taxon>Stenosarchaea group</taxon>
        <taxon>Halobacteria</taxon>
        <taxon>Halobacteriales</taxon>
        <taxon>Haloarculaceae</taxon>
        <taxon>Haloarcula</taxon>
    </lineage>
</organism>
<dbReference type="Gene3D" id="1.20.144.10">
    <property type="entry name" value="Phosphatidic acid phosphatase type 2/haloperoxidase"/>
    <property type="match status" value="1"/>
</dbReference>
<feature type="transmembrane region" description="Helical" evidence="1">
    <location>
        <begin position="217"/>
        <end position="235"/>
    </location>
</feature>
<proteinExistence type="predicted"/>
<evidence type="ECO:0000256" key="1">
    <source>
        <dbReference type="SAM" id="Phobius"/>
    </source>
</evidence>
<feature type="transmembrane region" description="Helical" evidence="1">
    <location>
        <begin position="63"/>
        <end position="83"/>
    </location>
</feature>
<name>A0AAW4PNF6_9EURY</name>
<protein>
    <submittedName>
        <fullName evidence="3">Phosphatase PAP2 family protein</fullName>
    </submittedName>
</protein>
<keyword evidence="1" id="KW-0812">Transmembrane</keyword>
<dbReference type="PANTHER" id="PTHR14969">
    <property type="entry name" value="SPHINGOSINE-1-PHOSPHATE PHOSPHOHYDROLASE"/>
    <property type="match status" value="1"/>
</dbReference>
<keyword evidence="4" id="KW-1185">Reference proteome</keyword>
<feature type="transmembrane region" description="Helical" evidence="1">
    <location>
        <begin position="270"/>
        <end position="288"/>
    </location>
</feature>
<comment type="caution">
    <text evidence="3">The sequence shown here is derived from an EMBL/GenBank/DDBJ whole genome shotgun (WGS) entry which is preliminary data.</text>
</comment>
<reference evidence="3 4" key="1">
    <citation type="submission" date="2021-06" db="EMBL/GenBank/DDBJ databases">
        <title>Halomicroarcula sp. a new haloarchaeum isolated from saline soil.</title>
        <authorList>
            <person name="Duran-Viseras A."/>
            <person name="Sanchez-Porro C."/>
            <person name="Ventosa A."/>
        </authorList>
    </citation>
    <scope>NUCLEOTIDE SEQUENCE [LARGE SCALE GENOMIC DNA]</scope>
    <source>
        <strain evidence="3 4">F13</strain>
    </source>
</reference>
<keyword evidence="1" id="KW-0472">Membrane</keyword>
<evidence type="ECO:0000259" key="2">
    <source>
        <dbReference type="SMART" id="SM00014"/>
    </source>
</evidence>
<dbReference type="InterPro" id="IPR000326">
    <property type="entry name" value="PAP2/HPO"/>
</dbReference>
<dbReference type="RefSeq" id="WP_220617677.1">
    <property type="nucleotide sequence ID" value="NZ_RKLR01000002.1"/>
</dbReference>
<evidence type="ECO:0000313" key="4">
    <source>
        <dbReference type="Proteomes" id="UP001430377"/>
    </source>
</evidence>
<sequence>MSRAVGLTDLLSALPGVVVVAFALVTQLGDFWFVASACLLAYWVGAQTPRLGRGLTRDRAARLLGLLSCAVALAVGLKLVFALPRPPGAGTAPNAQLVPTALRGVYEAMATGDGYGFPSGHATTGVLVWGGFAATLRVGTRRARYAVAATVATLIALSRLVIGVHYLVDVVAGAAIALTVLWVALTRLRRPERVFALAAAAALVGVAAGGLTRDVAAGLGLAAGGALAWPLLPTVPEPTRRGATVTVVLGALSIAVLAVGIGAAESMPPVVGLLAGTGMALTLALPLVGERVAEKI</sequence>
<feature type="transmembrane region" description="Helical" evidence="1">
    <location>
        <begin position="166"/>
        <end position="185"/>
    </location>
</feature>
<dbReference type="EMBL" id="RKLR01000002">
    <property type="protein sequence ID" value="MBX0322690.1"/>
    <property type="molecule type" value="Genomic_DNA"/>
</dbReference>
<gene>
    <name evidence="3" type="ORF">EGH21_06565</name>
</gene>
<feature type="transmembrane region" description="Helical" evidence="1">
    <location>
        <begin position="194"/>
        <end position="211"/>
    </location>
</feature>
<dbReference type="Pfam" id="PF01569">
    <property type="entry name" value="PAP2"/>
    <property type="match status" value="1"/>
</dbReference>
<dbReference type="SMART" id="SM00014">
    <property type="entry name" value="acidPPc"/>
    <property type="match status" value="1"/>
</dbReference>
<evidence type="ECO:0000313" key="3">
    <source>
        <dbReference type="EMBL" id="MBX0322690.1"/>
    </source>
</evidence>
<feature type="transmembrane region" description="Helical" evidence="1">
    <location>
        <begin position="242"/>
        <end position="264"/>
    </location>
</feature>
<feature type="domain" description="Phosphatidic acid phosphatase type 2/haloperoxidase" evidence="2">
    <location>
        <begin position="61"/>
        <end position="185"/>
    </location>
</feature>